<feature type="domain" description="HTH lacI-type" evidence="5">
    <location>
        <begin position="40"/>
        <end position="94"/>
    </location>
</feature>
<evidence type="ECO:0000256" key="4">
    <source>
        <dbReference type="ARBA" id="ARBA00023163"/>
    </source>
</evidence>
<dbReference type="InterPro" id="IPR000843">
    <property type="entry name" value="HTH_LacI"/>
</dbReference>
<dbReference type="AlphaFoldDB" id="A0A090F7P4"/>
<dbReference type="Proteomes" id="UP000046373">
    <property type="component" value="Unassembled WGS sequence"/>
</dbReference>
<accession>A0A090F7P4</accession>
<dbReference type="PANTHER" id="PTHR30146">
    <property type="entry name" value="LACI-RELATED TRANSCRIPTIONAL REPRESSOR"/>
    <property type="match status" value="1"/>
</dbReference>
<dbReference type="EMBL" id="CCNB01000013">
    <property type="protein sequence ID" value="CDX37553.1"/>
    <property type="molecule type" value="Genomic_DNA"/>
</dbReference>
<name>A0A090F7P4_MESPL</name>
<dbReference type="PANTHER" id="PTHR30146:SF148">
    <property type="entry name" value="HTH-TYPE TRANSCRIPTIONAL REPRESSOR PURR-RELATED"/>
    <property type="match status" value="1"/>
</dbReference>
<dbReference type="InterPro" id="IPR010982">
    <property type="entry name" value="Lambda_DNA-bd_dom_sf"/>
</dbReference>
<dbReference type="CDD" id="cd01392">
    <property type="entry name" value="HTH_LacI"/>
    <property type="match status" value="1"/>
</dbReference>
<dbReference type="Gene3D" id="3.40.50.2300">
    <property type="match status" value="2"/>
</dbReference>
<evidence type="ECO:0000256" key="3">
    <source>
        <dbReference type="ARBA" id="ARBA00023125"/>
    </source>
</evidence>
<dbReference type="Gene3D" id="1.10.260.40">
    <property type="entry name" value="lambda repressor-like DNA-binding domains"/>
    <property type="match status" value="1"/>
</dbReference>
<dbReference type="InterPro" id="IPR046335">
    <property type="entry name" value="LacI/GalR-like_sensor"/>
</dbReference>
<dbReference type="Pfam" id="PF13377">
    <property type="entry name" value="Peripla_BP_3"/>
    <property type="match status" value="1"/>
</dbReference>
<evidence type="ECO:0000256" key="1">
    <source>
        <dbReference type="ARBA" id="ARBA00022491"/>
    </source>
</evidence>
<dbReference type="SUPFAM" id="SSF47413">
    <property type="entry name" value="lambda repressor-like DNA-binding domains"/>
    <property type="match status" value="1"/>
</dbReference>
<keyword evidence="4" id="KW-0804">Transcription</keyword>
<evidence type="ECO:0000313" key="7">
    <source>
        <dbReference type="Proteomes" id="UP000046373"/>
    </source>
</evidence>
<proteinExistence type="predicted"/>
<organism evidence="6 7">
    <name type="scientific">Mesorhizobium plurifarium</name>
    <dbReference type="NCBI Taxonomy" id="69974"/>
    <lineage>
        <taxon>Bacteria</taxon>
        <taxon>Pseudomonadati</taxon>
        <taxon>Pseudomonadota</taxon>
        <taxon>Alphaproteobacteria</taxon>
        <taxon>Hyphomicrobiales</taxon>
        <taxon>Phyllobacteriaceae</taxon>
        <taxon>Mesorhizobium</taxon>
    </lineage>
</organism>
<dbReference type="CDD" id="cd06267">
    <property type="entry name" value="PBP1_LacI_sugar_binding-like"/>
    <property type="match status" value="1"/>
</dbReference>
<dbReference type="SUPFAM" id="SSF53822">
    <property type="entry name" value="Periplasmic binding protein-like I"/>
    <property type="match status" value="1"/>
</dbReference>
<reference evidence="6 7" key="1">
    <citation type="submission" date="2014-08" db="EMBL/GenBank/DDBJ databases">
        <authorList>
            <person name="Moulin Lionel"/>
        </authorList>
    </citation>
    <scope>NUCLEOTIDE SEQUENCE [LARGE SCALE GENOMIC DNA]</scope>
</reference>
<evidence type="ECO:0000313" key="6">
    <source>
        <dbReference type="EMBL" id="CDX37553.1"/>
    </source>
</evidence>
<evidence type="ECO:0000259" key="5">
    <source>
        <dbReference type="PROSITE" id="PS50932"/>
    </source>
</evidence>
<evidence type="ECO:0000256" key="2">
    <source>
        <dbReference type="ARBA" id="ARBA00023015"/>
    </source>
</evidence>
<keyword evidence="3 6" id="KW-0238">DNA-binding</keyword>
<dbReference type="PROSITE" id="PS50932">
    <property type="entry name" value="HTH_LACI_2"/>
    <property type="match status" value="1"/>
</dbReference>
<dbReference type="InterPro" id="IPR028082">
    <property type="entry name" value="Peripla_BP_I"/>
</dbReference>
<gene>
    <name evidence="6" type="primary">rbsR</name>
    <name evidence="6" type="ORF">MPLDJ20_200103</name>
</gene>
<dbReference type="GO" id="GO:0000976">
    <property type="term" value="F:transcription cis-regulatory region binding"/>
    <property type="evidence" value="ECO:0007669"/>
    <property type="project" value="TreeGrafter"/>
</dbReference>
<keyword evidence="1" id="KW-0678">Repressor</keyword>
<dbReference type="GO" id="GO:0003700">
    <property type="term" value="F:DNA-binding transcription factor activity"/>
    <property type="evidence" value="ECO:0007669"/>
    <property type="project" value="TreeGrafter"/>
</dbReference>
<dbReference type="SMART" id="SM00354">
    <property type="entry name" value="HTH_LACI"/>
    <property type="match status" value="1"/>
</dbReference>
<keyword evidence="2" id="KW-0805">Transcription regulation</keyword>
<dbReference type="Pfam" id="PF00356">
    <property type="entry name" value="LacI"/>
    <property type="match status" value="1"/>
</dbReference>
<sequence>MHFNSCEKCRLYVGLAKQGRLNVSKMAASGRKKQRKSTAPTMLHVAEAARVSVATVSALLNGTATVSPELTQRIEQAIRDIGYKRNAIARSLKMGTTRTIGLTVPHITNPFFTDVVSVIQQAFDRAGYAVMLCCTDEDLNTQDEQIRLLLDRMVDGLIVARVGDGGILKGIVEDANVPVVLLDRLCEGVDTDAVVLDNQRAVFDAVTYLIHLGHRRIGYITGTSDISPMHDRMIGYREALQAAGLPMAEELIRSGNFHEIDGYNATMQLLSLHDRPSAIFSANNPMVIGTMKAIRDIGLSCPEDISVACFDDFPWSDVFVPQLTTVAQPVQAIGEQAANLLLDRLAGNRDAPPRKLVLKGRLMIRNSCRPLGAVAQSVSA</sequence>
<protein>
    <submittedName>
        <fullName evidence="6">DNA-binding transcriptional repressor of ribose metabolism</fullName>
    </submittedName>
</protein>